<dbReference type="InterPro" id="IPR029063">
    <property type="entry name" value="SAM-dependent_MTases_sf"/>
</dbReference>
<evidence type="ECO:0000256" key="6">
    <source>
        <dbReference type="ARBA" id="ARBA00022884"/>
    </source>
</evidence>
<sequence length="372" mass="41378">MSDREVLEGSTRFFIPEQDENSSFPPGSAAVFFNDRMRLNRDSTNYLLRQLDVSSYFDAMAASGVRGLRVAHECGIPVTINDYSPEAAALIRKNAAMYPENEITVTEEDCRAVMLRQRFDVVDLDPFGTPAPFVDIAATSARHYLFVTATDTAPLCGAHLKAGIRRYGARPMNTEYHSEVGLRLLLGFVVRETVKYDRGIEPLFCFAREHFVRLHLRMTNGAGKGDMALKNIGYIHQCPACPWRMTETAFLPSVQECPECGAKMSRIGPLWVGPINNHEVLTQLAADLDADGMGESVLARLVTILDGELPTPAFYNYHRLAKHWRISPSPADDVIATIRDAGYQASRTHYDGRGIKTDAPLHVLRDAITTRG</sequence>
<feature type="binding site" evidence="8">
    <location>
        <position position="66"/>
    </location>
    <ligand>
        <name>S-adenosyl-L-methionine</name>
        <dbReference type="ChEBI" id="CHEBI:59789"/>
    </ligand>
</feature>
<keyword evidence="2 8" id="KW-0489">Methyltransferase</keyword>
<keyword evidence="6 8" id="KW-0694">RNA-binding</keyword>
<dbReference type="CDD" id="cd02440">
    <property type="entry name" value="AdoMet_MTases"/>
    <property type="match status" value="1"/>
</dbReference>
<comment type="caution">
    <text evidence="8">Lacks conserved residue(s) required for the propagation of feature annotation.</text>
</comment>
<organism evidence="10 11">
    <name type="scientific">Methanogenium marinum</name>
    <dbReference type="NCBI Taxonomy" id="348610"/>
    <lineage>
        <taxon>Archaea</taxon>
        <taxon>Methanobacteriati</taxon>
        <taxon>Methanobacteriota</taxon>
        <taxon>Stenosarchaea group</taxon>
        <taxon>Methanomicrobia</taxon>
        <taxon>Methanomicrobiales</taxon>
        <taxon>Methanomicrobiaceae</taxon>
        <taxon>Methanogenium</taxon>
    </lineage>
</organism>
<dbReference type="Proteomes" id="UP001143747">
    <property type="component" value="Unassembled WGS sequence"/>
</dbReference>
<evidence type="ECO:0000256" key="9">
    <source>
        <dbReference type="PROSITE-ProRule" id="PRU00958"/>
    </source>
</evidence>
<keyword evidence="4 8" id="KW-0949">S-adenosyl-L-methionine</keyword>
<dbReference type="PANTHER" id="PTHR10631:SF3">
    <property type="entry name" value="TRNA (GUANINE(26)-N(2))-DIMETHYLTRANSFERASE"/>
    <property type="match status" value="1"/>
</dbReference>
<dbReference type="HAMAP" id="MF_00290">
    <property type="entry name" value="tRNA_dimethyltr_TRM1"/>
    <property type="match status" value="1"/>
</dbReference>
<evidence type="ECO:0000256" key="7">
    <source>
        <dbReference type="ARBA" id="ARBA00039099"/>
    </source>
</evidence>
<dbReference type="AlphaFoldDB" id="A0A9Q4KUP4"/>
<keyword evidence="11" id="KW-1185">Reference proteome</keyword>
<gene>
    <name evidence="8" type="primary">trm1</name>
    <name evidence="10" type="ORF">L0665_03165</name>
</gene>
<dbReference type="InterPro" id="IPR022923">
    <property type="entry name" value="TRM1_arc_bac"/>
</dbReference>
<comment type="catalytic activity">
    <reaction evidence="8">
        <text>guanosine(26) in tRNA + 2 S-adenosyl-L-methionine = N(2)-dimethylguanosine(26) in tRNA + 2 S-adenosyl-L-homocysteine + 2 H(+)</text>
        <dbReference type="Rhea" id="RHEA:43140"/>
        <dbReference type="Rhea" id="RHEA-COMP:10359"/>
        <dbReference type="Rhea" id="RHEA-COMP:10360"/>
        <dbReference type="ChEBI" id="CHEBI:15378"/>
        <dbReference type="ChEBI" id="CHEBI:57856"/>
        <dbReference type="ChEBI" id="CHEBI:59789"/>
        <dbReference type="ChEBI" id="CHEBI:74269"/>
        <dbReference type="ChEBI" id="CHEBI:74513"/>
        <dbReference type="EC" id="2.1.1.216"/>
    </reaction>
</comment>
<dbReference type="PANTHER" id="PTHR10631">
    <property type="entry name" value="N 2 ,N 2 -DIMETHYLGUANOSINE TRNA METHYLTRANSFERASE"/>
    <property type="match status" value="1"/>
</dbReference>
<evidence type="ECO:0000256" key="2">
    <source>
        <dbReference type="ARBA" id="ARBA00022603"/>
    </source>
</evidence>
<feature type="binding site" evidence="8">
    <location>
        <position position="109"/>
    </location>
    <ligand>
        <name>S-adenosyl-L-methionine</name>
        <dbReference type="ChEBI" id="CHEBI:59789"/>
    </ligand>
</feature>
<evidence type="ECO:0000256" key="3">
    <source>
        <dbReference type="ARBA" id="ARBA00022679"/>
    </source>
</evidence>
<dbReference type="GO" id="GO:0160104">
    <property type="term" value="F:tRNA (guanine(26)-N2)-dimethyltransferase activity"/>
    <property type="evidence" value="ECO:0007669"/>
    <property type="project" value="UniProtKB-UniRule"/>
</dbReference>
<comment type="function">
    <text evidence="8">Dimethylates a single guanine residue at position 26 of a number of tRNAs using S-adenosyl-L-methionine as donor of the methyl groups.</text>
</comment>
<dbReference type="RefSeq" id="WP_274924259.1">
    <property type="nucleotide sequence ID" value="NZ_JAKELO010000002.1"/>
</dbReference>
<keyword evidence="5 8" id="KW-0819">tRNA processing</keyword>
<keyword evidence="1 8" id="KW-0820">tRNA-binding</keyword>
<dbReference type="GO" id="GO:0000049">
    <property type="term" value="F:tRNA binding"/>
    <property type="evidence" value="ECO:0007669"/>
    <property type="project" value="UniProtKB-UniRule"/>
</dbReference>
<dbReference type="GO" id="GO:0046872">
    <property type="term" value="F:metal ion binding"/>
    <property type="evidence" value="ECO:0007669"/>
    <property type="project" value="UniProtKB-KW"/>
</dbReference>
<keyword evidence="8" id="KW-0862">Zinc</keyword>
<feature type="binding site" evidence="8">
    <location>
        <position position="260"/>
    </location>
    <ligand>
        <name>Zn(2+)</name>
        <dbReference type="ChEBI" id="CHEBI:29105"/>
    </ligand>
</feature>
<reference evidence="10" key="1">
    <citation type="submission" date="2022-01" db="EMBL/GenBank/DDBJ databases">
        <title>Draft genome of Methanogenium marinum DSM 15558.</title>
        <authorList>
            <person name="Chen S.-C."/>
            <person name="You Y.-T."/>
        </authorList>
    </citation>
    <scope>NUCLEOTIDE SEQUENCE</scope>
    <source>
        <strain evidence="10">DSM 15558</strain>
    </source>
</reference>
<feature type="binding site" evidence="8">
    <location>
        <position position="238"/>
    </location>
    <ligand>
        <name>Zn(2+)</name>
        <dbReference type="ChEBI" id="CHEBI:29105"/>
    </ligand>
</feature>
<keyword evidence="3 8" id="KW-0808">Transferase</keyword>
<comment type="similarity">
    <text evidence="8 9">Belongs to the class I-like SAM-binding methyltransferase superfamily. Trm1 family.</text>
</comment>
<evidence type="ECO:0000313" key="10">
    <source>
        <dbReference type="EMBL" id="MDE4907611.1"/>
    </source>
</evidence>
<dbReference type="EC" id="2.1.1.216" evidence="7 8"/>
<dbReference type="Pfam" id="PF02005">
    <property type="entry name" value="TRM"/>
    <property type="match status" value="1"/>
</dbReference>
<dbReference type="NCBIfam" id="TIGR00308">
    <property type="entry name" value="TRM1"/>
    <property type="match status" value="1"/>
</dbReference>
<evidence type="ECO:0000256" key="5">
    <source>
        <dbReference type="ARBA" id="ARBA00022694"/>
    </source>
</evidence>
<feature type="binding site" evidence="8">
    <location>
        <position position="41"/>
    </location>
    <ligand>
        <name>S-adenosyl-L-methionine</name>
        <dbReference type="ChEBI" id="CHEBI:59789"/>
    </ligand>
</feature>
<feature type="binding site" evidence="8">
    <location>
        <position position="257"/>
    </location>
    <ligand>
        <name>Zn(2+)</name>
        <dbReference type="ChEBI" id="CHEBI:29105"/>
    </ligand>
</feature>
<evidence type="ECO:0000256" key="4">
    <source>
        <dbReference type="ARBA" id="ARBA00022691"/>
    </source>
</evidence>
<dbReference type="PROSITE" id="PS51626">
    <property type="entry name" value="SAM_MT_TRM1"/>
    <property type="match status" value="1"/>
</dbReference>
<name>A0A9Q4KUP4_9EURY</name>
<proteinExistence type="inferred from homology"/>
<comment type="caution">
    <text evidence="10">The sequence shown here is derived from an EMBL/GenBank/DDBJ whole genome shotgun (WGS) entry which is preliminary data.</text>
</comment>
<dbReference type="GO" id="GO:0002940">
    <property type="term" value="P:tRNA N2-guanine methylation"/>
    <property type="evidence" value="ECO:0007669"/>
    <property type="project" value="TreeGrafter"/>
</dbReference>
<dbReference type="Gene3D" id="3.30.56.70">
    <property type="entry name" value="N2,N2-dimethylguanosine tRNA methyltransferase, C-terminal domain"/>
    <property type="match status" value="1"/>
</dbReference>
<feature type="binding site" evidence="8">
    <location>
        <position position="241"/>
    </location>
    <ligand>
        <name>Zn(2+)</name>
        <dbReference type="ChEBI" id="CHEBI:29105"/>
    </ligand>
</feature>
<evidence type="ECO:0000313" key="11">
    <source>
        <dbReference type="Proteomes" id="UP001143747"/>
    </source>
</evidence>
<evidence type="ECO:0000256" key="8">
    <source>
        <dbReference type="HAMAP-Rule" id="MF_00290"/>
    </source>
</evidence>
<accession>A0A9Q4KUP4</accession>
<dbReference type="InterPro" id="IPR042296">
    <property type="entry name" value="tRNA_met_Trm1_C"/>
</dbReference>
<protein>
    <recommendedName>
        <fullName evidence="7 8">tRNA (guanine(26)-N(2))-dimethyltransferase</fullName>
        <ecNumber evidence="7 8">2.1.1.216</ecNumber>
    </recommendedName>
    <alternativeName>
        <fullName evidence="8">tRNA 2,2-dimethylguanosine-26 methyltransferase</fullName>
    </alternativeName>
    <alternativeName>
        <fullName evidence="8">tRNA(guanine-26,N(2)-N(2)) methyltransferase</fullName>
    </alternativeName>
    <alternativeName>
        <fullName evidence="8">tRNA(m(2,2)G26)dimethyltransferase</fullName>
    </alternativeName>
</protein>
<dbReference type="Gene3D" id="3.40.50.150">
    <property type="entry name" value="Vaccinia Virus protein VP39"/>
    <property type="match status" value="1"/>
</dbReference>
<keyword evidence="8" id="KW-0479">Metal-binding</keyword>
<dbReference type="EMBL" id="JAKELO010000002">
    <property type="protein sequence ID" value="MDE4907611.1"/>
    <property type="molecule type" value="Genomic_DNA"/>
</dbReference>
<feature type="binding site" evidence="8">
    <location>
        <position position="82"/>
    </location>
    <ligand>
        <name>S-adenosyl-L-methionine</name>
        <dbReference type="ChEBI" id="CHEBI:59789"/>
    </ligand>
</feature>
<evidence type="ECO:0000256" key="1">
    <source>
        <dbReference type="ARBA" id="ARBA00022555"/>
    </source>
</evidence>
<dbReference type="InterPro" id="IPR002905">
    <property type="entry name" value="Trm1"/>
</dbReference>
<dbReference type="SUPFAM" id="SSF53335">
    <property type="entry name" value="S-adenosyl-L-methionine-dependent methyltransferases"/>
    <property type="match status" value="1"/>
</dbReference>